<evidence type="ECO:0000256" key="13">
    <source>
        <dbReference type="RuleBase" id="RU003357"/>
    </source>
</evidence>
<gene>
    <name evidence="16" type="ORF">BegalDRAFT_1037</name>
</gene>
<dbReference type="InterPro" id="IPR039426">
    <property type="entry name" value="TonB-dep_rcpt-like"/>
</dbReference>
<feature type="short sequence motif" description="TonB C-terminal box" evidence="12">
    <location>
        <begin position="687"/>
        <end position="704"/>
    </location>
</feature>
<evidence type="ECO:0000256" key="4">
    <source>
        <dbReference type="ARBA" id="ARBA00022452"/>
    </source>
</evidence>
<dbReference type="GO" id="GO:0015344">
    <property type="term" value="F:siderophore uptake transmembrane transporter activity"/>
    <property type="evidence" value="ECO:0007669"/>
    <property type="project" value="TreeGrafter"/>
</dbReference>
<sequence>MLQDIVNHAKDSALRSPYLSRQRQVRFSAIVWQLFKYIPLCTLLFSVSYALKAAADDLLDVPIEDLLVIPITVASKTEEKLEDAPSSVTVFTRQQLKRMGVKTVEDLLHFVPGFIATRETVFGQGYSVSARGSTTPQASYNILFMMDGQRLNGDLGGGALDYNHLISLYNVKQVEVIRGPGSALYGTGAFSGVVNIITETDANEVFIGAGNLDSREIYFNTSKKGKDWHASASARYYEDAGQSYDSLVSSLTGSTQDPRQSKLANISLSYKDLTIKLQHSARQFDDFYVSSHLGESYESNRNVFAFQYDFINTSESHWSLEASYIDMDYTMSEQVYNMLYMQSLPDTVVTETNDNVLQVANAREHAWNIGINGRQRWNQVHESSFGVQWYTPVIDKYQLLSNYNLAELNTALQANPQAGNVTYYGTVQPTSVYNDNNGRDILGAYFQHKYKPTESLDLIIGARYDHYSDFGSTVNPRLAAIYSFSQATKFKAMYGEAFRAPSIRQLTYLQLGNPDLEAEKIKTLEFAWLQQHSGFQTALTYFNSRSQDKIDTILVDGKRKFMNLEDKLTTDGFELEATTDTFQGFSLRAAYTYLLNTEENPHRFPTQTFSAIANYEYKDWNFNLNGYFNDDVEQEIQAGQYVSLDAFWVANMNIRYRVNKNITAISTVENLFDEDYYSSSKLTDFNEGILNRGRTYLLGLEVSF</sequence>
<dbReference type="Pfam" id="PF07715">
    <property type="entry name" value="Plug"/>
    <property type="match status" value="1"/>
</dbReference>
<dbReference type="CDD" id="cd01347">
    <property type="entry name" value="ligand_gated_channel"/>
    <property type="match status" value="1"/>
</dbReference>
<dbReference type="InterPro" id="IPR036942">
    <property type="entry name" value="Beta-barrel_TonB_sf"/>
</dbReference>
<evidence type="ECO:0000256" key="2">
    <source>
        <dbReference type="ARBA" id="ARBA00008143"/>
    </source>
</evidence>
<reference evidence="16 17" key="1">
    <citation type="submission" date="2011-11" db="EMBL/GenBank/DDBJ databases">
        <title>Improved High-Quality Draft sequence of Beggiatoa alba B18lD.</title>
        <authorList>
            <consortium name="US DOE Joint Genome Institute"/>
            <person name="Lucas S."/>
            <person name="Han J."/>
            <person name="Lapidus A."/>
            <person name="Cheng J.-F."/>
            <person name="Goodwin L."/>
            <person name="Pitluck S."/>
            <person name="Peters L."/>
            <person name="Mikhailova N."/>
            <person name="Held B."/>
            <person name="Detter J.C."/>
            <person name="Han C."/>
            <person name="Tapia R."/>
            <person name="Land M."/>
            <person name="Hauser L."/>
            <person name="Kyrpides N."/>
            <person name="Ivanova N."/>
            <person name="Pagani I."/>
            <person name="Samuel K."/>
            <person name="Teske A."/>
            <person name="Mueller J."/>
            <person name="Woyke T."/>
        </authorList>
    </citation>
    <scope>NUCLEOTIDE SEQUENCE [LARGE SCALE GENOMIC DNA]</scope>
    <source>
        <strain evidence="16 17">B18LD</strain>
    </source>
</reference>
<proteinExistence type="inferred from homology"/>
<keyword evidence="8 11" id="KW-0472">Membrane</keyword>
<dbReference type="InterPro" id="IPR000531">
    <property type="entry name" value="Beta-barrel_TonB"/>
</dbReference>
<name>I3CE97_9GAMM</name>
<protein>
    <submittedName>
        <fullName evidence="16">Outer membrane receptor for ferrienterochelin and colicins</fullName>
    </submittedName>
</protein>
<evidence type="ECO:0000256" key="11">
    <source>
        <dbReference type="PROSITE-ProRule" id="PRU01360"/>
    </source>
</evidence>
<dbReference type="InterPro" id="IPR012910">
    <property type="entry name" value="Plug_dom"/>
</dbReference>
<feature type="domain" description="TonB-dependent receptor plug" evidence="15">
    <location>
        <begin position="81"/>
        <end position="193"/>
    </location>
</feature>
<keyword evidence="7 13" id="KW-0798">TonB box</keyword>
<evidence type="ECO:0000313" key="16">
    <source>
        <dbReference type="EMBL" id="EIJ41940.1"/>
    </source>
</evidence>
<organism evidence="16 17">
    <name type="scientific">Beggiatoa alba B18LD</name>
    <dbReference type="NCBI Taxonomy" id="395493"/>
    <lineage>
        <taxon>Bacteria</taxon>
        <taxon>Pseudomonadati</taxon>
        <taxon>Pseudomonadota</taxon>
        <taxon>Gammaproteobacteria</taxon>
        <taxon>Thiotrichales</taxon>
        <taxon>Thiotrichaceae</taxon>
        <taxon>Beggiatoa</taxon>
    </lineage>
</organism>
<accession>I3CE97</accession>
<dbReference type="InterPro" id="IPR010917">
    <property type="entry name" value="TonB_rcpt_CS"/>
</dbReference>
<evidence type="ECO:0000259" key="14">
    <source>
        <dbReference type="Pfam" id="PF00593"/>
    </source>
</evidence>
<evidence type="ECO:0000259" key="15">
    <source>
        <dbReference type="Pfam" id="PF07715"/>
    </source>
</evidence>
<dbReference type="EMBL" id="JH600070">
    <property type="protein sequence ID" value="EIJ41940.1"/>
    <property type="molecule type" value="Genomic_DNA"/>
</dbReference>
<dbReference type="eggNOG" id="COG4771">
    <property type="taxonomic scope" value="Bacteria"/>
</dbReference>
<dbReference type="SUPFAM" id="SSF56935">
    <property type="entry name" value="Porins"/>
    <property type="match status" value="1"/>
</dbReference>
<evidence type="ECO:0000256" key="8">
    <source>
        <dbReference type="ARBA" id="ARBA00023136"/>
    </source>
</evidence>
<keyword evidence="10 11" id="KW-0998">Cell outer membrane</keyword>
<dbReference type="PROSITE" id="PS52016">
    <property type="entry name" value="TONB_DEPENDENT_REC_3"/>
    <property type="match status" value="1"/>
</dbReference>
<evidence type="ECO:0000313" key="17">
    <source>
        <dbReference type="Proteomes" id="UP000005744"/>
    </source>
</evidence>
<keyword evidence="6" id="KW-0732">Signal</keyword>
<dbReference type="InterPro" id="IPR037066">
    <property type="entry name" value="Plug_dom_sf"/>
</dbReference>
<dbReference type="RefSeq" id="WP_002684344.1">
    <property type="nucleotide sequence ID" value="NZ_JH600070.1"/>
</dbReference>
<dbReference type="Proteomes" id="UP000005744">
    <property type="component" value="Unassembled WGS sequence"/>
</dbReference>
<comment type="similarity">
    <text evidence="2">Belongs to the TonB-dependent receptor family. Hemoglobin/haptoglobin binding protein subfamily.</text>
</comment>
<keyword evidence="9 16" id="KW-0675">Receptor</keyword>
<dbReference type="Gene3D" id="2.40.170.20">
    <property type="entry name" value="TonB-dependent receptor, beta-barrel domain"/>
    <property type="match status" value="1"/>
</dbReference>
<evidence type="ECO:0000256" key="7">
    <source>
        <dbReference type="ARBA" id="ARBA00023077"/>
    </source>
</evidence>
<dbReference type="GO" id="GO:0009279">
    <property type="term" value="C:cell outer membrane"/>
    <property type="evidence" value="ECO:0007669"/>
    <property type="project" value="UniProtKB-SubCell"/>
</dbReference>
<dbReference type="AlphaFoldDB" id="I3CE97"/>
<feature type="domain" description="TonB-dependent receptor-like beta-barrel" evidence="14">
    <location>
        <begin position="243"/>
        <end position="671"/>
    </location>
</feature>
<evidence type="ECO:0000256" key="3">
    <source>
        <dbReference type="ARBA" id="ARBA00022448"/>
    </source>
</evidence>
<dbReference type="PANTHER" id="PTHR30069">
    <property type="entry name" value="TONB-DEPENDENT OUTER MEMBRANE RECEPTOR"/>
    <property type="match status" value="1"/>
</dbReference>
<dbReference type="GO" id="GO:0044718">
    <property type="term" value="P:siderophore transmembrane transport"/>
    <property type="evidence" value="ECO:0007669"/>
    <property type="project" value="TreeGrafter"/>
</dbReference>
<evidence type="ECO:0000256" key="10">
    <source>
        <dbReference type="ARBA" id="ARBA00023237"/>
    </source>
</evidence>
<keyword evidence="3 11" id="KW-0813">Transport</keyword>
<evidence type="ECO:0000256" key="1">
    <source>
        <dbReference type="ARBA" id="ARBA00004571"/>
    </source>
</evidence>
<keyword evidence="17" id="KW-1185">Reference proteome</keyword>
<dbReference type="PANTHER" id="PTHR30069:SF29">
    <property type="entry name" value="HEMOGLOBIN AND HEMOGLOBIN-HAPTOGLOBIN-BINDING PROTEIN 1-RELATED"/>
    <property type="match status" value="1"/>
</dbReference>
<dbReference type="Gene3D" id="2.170.130.10">
    <property type="entry name" value="TonB-dependent receptor, plug domain"/>
    <property type="match status" value="1"/>
</dbReference>
<comment type="subcellular location">
    <subcellularLocation>
        <location evidence="1 11">Cell outer membrane</location>
        <topology evidence="1 11">Multi-pass membrane protein</topology>
    </subcellularLocation>
</comment>
<dbReference type="HOGENOM" id="CLU_388757_0_0_6"/>
<evidence type="ECO:0000256" key="9">
    <source>
        <dbReference type="ARBA" id="ARBA00023170"/>
    </source>
</evidence>
<dbReference type="PROSITE" id="PS01156">
    <property type="entry name" value="TONB_DEPENDENT_REC_2"/>
    <property type="match status" value="1"/>
</dbReference>
<dbReference type="Pfam" id="PF00593">
    <property type="entry name" value="TonB_dep_Rec_b-barrel"/>
    <property type="match status" value="1"/>
</dbReference>
<keyword evidence="5 11" id="KW-0812">Transmembrane</keyword>
<evidence type="ECO:0000256" key="6">
    <source>
        <dbReference type="ARBA" id="ARBA00022729"/>
    </source>
</evidence>
<dbReference type="STRING" id="395493.BegalDRAFT_1037"/>
<keyword evidence="4 11" id="KW-1134">Transmembrane beta strand</keyword>
<dbReference type="OrthoDB" id="9764669at2"/>
<evidence type="ECO:0000256" key="12">
    <source>
        <dbReference type="PROSITE-ProRule" id="PRU10144"/>
    </source>
</evidence>
<evidence type="ECO:0000256" key="5">
    <source>
        <dbReference type="ARBA" id="ARBA00022692"/>
    </source>
</evidence>